<dbReference type="InterPro" id="IPR014905">
    <property type="entry name" value="HIRAN"/>
</dbReference>
<dbReference type="AlphaFoldDB" id="A0A4S3PX06"/>
<dbReference type="EMBL" id="SLUB01000006">
    <property type="protein sequence ID" value="THE13996.1"/>
    <property type="molecule type" value="Genomic_DNA"/>
</dbReference>
<dbReference type="GO" id="GO:0016818">
    <property type="term" value="F:hydrolase activity, acting on acid anhydrides, in phosphorus-containing anhydrides"/>
    <property type="evidence" value="ECO:0007669"/>
    <property type="project" value="InterPro"/>
</dbReference>
<evidence type="ECO:0000256" key="2">
    <source>
        <dbReference type="ARBA" id="ARBA00022801"/>
    </source>
</evidence>
<dbReference type="Proteomes" id="UP000306477">
    <property type="component" value="Unassembled WGS sequence"/>
</dbReference>
<gene>
    <name evidence="4" type="ORF">E1I69_05705</name>
</gene>
<evidence type="ECO:0000313" key="4">
    <source>
        <dbReference type="EMBL" id="THE13996.1"/>
    </source>
</evidence>
<name>A0A4S3PX06_9BACI</name>
<comment type="caution">
    <text evidence="4">The sequence shown here is derived from an EMBL/GenBank/DDBJ whole genome shotgun (WGS) entry which is preliminary data.</text>
</comment>
<evidence type="ECO:0000259" key="3">
    <source>
        <dbReference type="SMART" id="SM00910"/>
    </source>
</evidence>
<keyword evidence="5" id="KW-1185">Reference proteome</keyword>
<accession>A0A4S3PX06</accession>
<keyword evidence="2" id="KW-0378">Hydrolase</keyword>
<dbReference type="SMART" id="SM00910">
    <property type="entry name" value="HIRAN"/>
    <property type="match status" value="1"/>
</dbReference>
<dbReference type="Pfam" id="PF08797">
    <property type="entry name" value="HIRAN"/>
    <property type="match status" value="1"/>
</dbReference>
<feature type="domain" description="HIRAN" evidence="3">
    <location>
        <begin position="131"/>
        <end position="231"/>
    </location>
</feature>
<evidence type="ECO:0000256" key="1">
    <source>
        <dbReference type="ARBA" id="ARBA00022723"/>
    </source>
</evidence>
<keyword evidence="4" id="KW-0238">DNA-binding</keyword>
<sequence>MEKKPYVLWLIWQNQDTRQRYHVGNLFHEDGKYTFSYELSGKRRTLFEAMESGYKPHLSFRNVEKTYVSDRLFGPFARRLPDKRRPDFNEILKDYGLPRDYTEMDLLRATGGRLATDPYEFVAPISVLDDHFNFDFFIAGWRYYDGDTIENQLQVGSKVNFELEPSNKEDNKAVIVLSDSKGHKLGYIPAFYSGFMFDVIRNNDIYEAKIEKVNPYAKPQLKVNISIVGRFKKGYSTTSIKDVEPVQYV</sequence>
<organism evidence="4 5">
    <name type="scientific">Bacillus timonensis</name>
    <dbReference type="NCBI Taxonomy" id="1033734"/>
    <lineage>
        <taxon>Bacteria</taxon>
        <taxon>Bacillati</taxon>
        <taxon>Bacillota</taxon>
        <taxon>Bacilli</taxon>
        <taxon>Bacillales</taxon>
        <taxon>Bacillaceae</taxon>
        <taxon>Bacillus</taxon>
    </lineage>
</organism>
<protein>
    <submittedName>
        <fullName evidence="4">DNA-binding protein</fullName>
    </submittedName>
</protein>
<dbReference type="Gene3D" id="3.30.70.2330">
    <property type="match status" value="1"/>
</dbReference>
<reference evidence="4 5" key="1">
    <citation type="journal article" date="2019" name="Indoor Air">
        <title>Impacts of indoor surface finishes on bacterial viability.</title>
        <authorList>
            <person name="Hu J."/>
            <person name="Maamar S.B."/>
            <person name="Glawe A.J."/>
            <person name="Gottel N."/>
            <person name="Gilbert J.A."/>
            <person name="Hartmann E.M."/>
        </authorList>
    </citation>
    <scope>NUCLEOTIDE SEQUENCE [LARGE SCALE GENOMIC DNA]</scope>
    <source>
        <strain evidence="4 5">AF060A6</strain>
    </source>
</reference>
<dbReference type="GO" id="GO:0003677">
    <property type="term" value="F:DNA binding"/>
    <property type="evidence" value="ECO:0007669"/>
    <property type="project" value="UniProtKB-KW"/>
</dbReference>
<dbReference type="RefSeq" id="WP_136378635.1">
    <property type="nucleotide sequence ID" value="NZ_SLUB01000006.1"/>
</dbReference>
<keyword evidence="1" id="KW-0479">Metal-binding</keyword>
<evidence type="ECO:0000313" key="5">
    <source>
        <dbReference type="Proteomes" id="UP000306477"/>
    </source>
</evidence>
<dbReference type="GO" id="GO:0008270">
    <property type="term" value="F:zinc ion binding"/>
    <property type="evidence" value="ECO:0007669"/>
    <property type="project" value="InterPro"/>
</dbReference>
<dbReference type="OrthoDB" id="46144at2"/>
<proteinExistence type="predicted"/>